<dbReference type="Pfam" id="PF02653">
    <property type="entry name" value="BPD_transp_2"/>
    <property type="match status" value="1"/>
</dbReference>
<accession>A0ABY4S232</accession>
<evidence type="ECO:0000256" key="1">
    <source>
        <dbReference type="ARBA" id="ARBA00004651"/>
    </source>
</evidence>
<sequence>MNDTTAPTSLGQRLGQHRLLWPAVTLLLLLAVNASFNPGFLHLEWREGHLYGSLVDILNRAAPLVLVSLGMTLVIATRGIDISVGAVVAIAAAVAAWMIGGQVSGGAPRLPMAVAIAGALAAALACGVWNGLLVARIGMQPIVATLILMVAGRGIAQLITDGQIITIYYAPYFFIGGGWLLGLPFSLFIVAAVLVLLHLALRRTALGLFIQAVGINPTAARVAGIRARRLVVGVYAFCGLCAGLAGLLISSNVKSADGNNAGQLLELDAILAVTLGGTALAGGRFSLAGSVLGALIIQTLTYAIYSLGVPPEINLVVKAAVVFVVMLLQSAEFRATVRSAIRRPAVQELRA</sequence>
<protein>
    <submittedName>
        <fullName evidence="7">ABC transporter permease</fullName>
    </submittedName>
</protein>
<feature type="transmembrane region" description="Helical" evidence="6">
    <location>
        <begin position="230"/>
        <end position="249"/>
    </location>
</feature>
<feature type="transmembrane region" description="Helical" evidence="6">
    <location>
        <begin position="57"/>
        <end position="75"/>
    </location>
</feature>
<feature type="transmembrane region" description="Helical" evidence="6">
    <location>
        <begin position="82"/>
        <end position="100"/>
    </location>
</feature>
<dbReference type="Proteomes" id="UP001056201">
    <property type="component" value="Chromosome 1"/>
</dbReference>
<evidence type="ECO:0000313" key="8">
    <source>
        <dbReference type="Proteomes" id="UP001056201"/>
    </source>
</evidence>
<gene>
    <name evidence="7" type="ORF">MW290_14200</name>
</gene>
<name>A0ABY4S232_AQUTE</name>
<feature type="transmembrane region" description="Helical" evidence="6">
    <location>
        <begin position="19"/>
        <end position="37"/>
    </location>
</feature>
<dbReference type="PANTHER" id="PTHR32196">
    <property type="entry name" value="ABC TRANSPORTER PERMEASE PROTEIN YPHD-RELATED-RELATED"/>
    <property type="match status" value="1"/>
</dbReference>
<feature type="transmembrane region" description="Helical" evidence="6">
    <location>
        <begin position="112"/>
        <end position="135"/>
    </location>
</feature>
<evidence type="ECO:0000256" key="3">
    <source>
        <dbReference type="ARBA" id="ARBA00022692"/>
    </source>
</evidence>
<keyword evidence="2" id="KW-1003">Cell membrane</keyword>
<dbReference type="RefSeq" id="WP_250195304.1">
    <property type="nucleotide sequence ID" value="NZ_CP097635.1"/>
</dbReference>
<dbReference type="PANTHER" id="PTHR32196:SF19">
    <property type="entry name" value="GALACTOFURANOSE TRANSPORTER PERMEASE PROTEIN YTFT"/>
    <property type="match status" value="1"/>
</dbReference>
<feature type="transmembrane region" description="Helical" evidence="6">
    <location>
        <begin position="142"/>
        <end position="160"/>
    </location>
</feature>
<comment type="subcellular location">
    <subcellularLocation>
        <location evidence="1">Cell membrane</location>
        <topology evidence="1">Multi-pass membrane protein</topology>
    </subcellularLocation>
</comment>
<dbReference type="EMBL" id="CP097635">
    <property type="protein sequence ID" value="URI07039.1"/>
    <property type="molecule type" value="Genomic_DNA"/>
</dbReference>
<evidence type="ECO:0000256" key="5">
    <source>
        <dbReference type="ARBA" id="ARBA00023136"/>
    </source>
</evidence>
<evidence type="ECO:0000256" key="6">
    <source>
        <dbReference type="SAM" id="Phobius"/>
    </source>
</evidence>
<keyword evidence="8" id="KW-1185">Reference proteome</keyword>
<organism evidence="7 8">
    <name type="scientific">Aquincola tertiaricarbonis</name>
    <dbReference type="NCBI Taxonomy" id="391953"/>
    <lineage>
        <taxon>Bacteria</taxon>
        <taxon>Pseudomonadati</taxon>
        <taxon>Pseudomonadota</taxon>
        <taxon>Betaproteobacteria</taxon>
        <taxon>Burkholderiales</taxon>
        <taxon>Sphaerotilaceae</taxon>
        <taxon>Aquincola</taxon>
    </lineage>
</organism>
<feature type="transmembrane region" description="Helical" evidence="6">
    <location>
        <begin position="172"/>
        <end position="201"/>
    </location>
</feature>
<proteinExistence type="predicted"/>
<keyword evidence="4 6" id="KW-1133">Transmembrane helix</keyword>
<keyword evidence="5 6" id="KW-0472">Membrane</keyword>
<evidence type="ECO:0000256" key="2">
    <source>
        <dbReference type="ARBA" id="ARBA00022475"/>
    </source>
</evidence>
<feature type="transmembrane region" description="Helical" evidence="6">
    <location>
        <begin position="287"/>
        <end position="307"/>
    </location>
</feature>
<reference evidence="7" key="1">
    <citation type="submission" date="2022-05" db="EMBL/GenBank/DDBJ databases">
        <title>An RpoN-dependent PEP-CTERM gene is involved in floc formation of an Aquincola tertiaricarbonis strain.</title>
        <authorList>
            <person name="Qiu D."/>
            <person name="Xia M."/>
        </authorList>
    </citation>
    <scope>NUCLEOTIDE SEQUENCE</scope>
    <source>
        <strain evidence="7">RN12</strain>
    </source>
</reference>
<evidence type="ECO:0000313" key="7">
    <source>
        <dbReference type="EMBL" id="URI07039.1"/>
    </source>
</evidence>
<keyword evidence="3 6" id="KW-0812">Transmembrane</keyword>
<dbReference type="CDD" id="cd06579">
    <property type="entry name" value="TM_PBP1_transp_AraH_like"/>
    <property type="match status" value="1"/>
</dbReference>
<evidence type="ECO:0000256" key="4">
    <source>
        <dbReference type="ARBA" id="ARBA00022989"/>
    </source>
</evidence>
<dbReference type="InterPro" id="IPR001851">
    <property type="entry name" value="ABC_transp_permease"/>
</dbReference>